<dbReference type="STRING" id="869210.Marky_1086"/>
<dbReference type="SUPFAM" id="SSF52540">
    <property type="entry name" value="P-loop containing nucleoside triphosphate hydrolases"/>
    <property type="match status" value="1"/>
</dbReference>
<dbReference type="HOGENOM" id="CLU_000604_1_1_0"/>
<feature type="domain" description="ABC transporter" evidence="8">
    <location>
        <begin position="1"/>
        <end position="215"/>
    </location>
</feature>
<dbReference type="Proteomes" id="UP000007030">
    <property type="component" value="Chromosome"/>
</dbReference>
<evidence type="ECO:0000313" key="9">
    <source>
        <dbReference type="EMBL" id="AEB11828.1"/>
    </source>
</evidence>
<dbReference type="PANTHER" id="PTHR42781:SF1">
    <property type="entry name" value="THIAMINE IMPORT ATP-BINDING PROTEIN THIQ"/>
    <property type="match status" value="1"/>
</dbReference>
<dbReference type="GO" id="GO:0016887">
    <property type="term" value="F:ATP hydrolysis activity"/>
    <property type="evidence" value="ECO:0007669"/>
    <property type="project" value="InterPro"/>
</dbReference>
<dbReference type="AlphaFoldDB" id="F2NME0"/>
<dbReference type="PROSITE" id="PS00211">
    <property type="entry name" value="ABC_TRANSPORTER_1"/>
    <property type="match status" value="1"/>
</dbReference>
<evidence type="ECO:0000256" key="2">
    <source>
        <dbReference type="ARBA" id="ARBA00022475"/>
    </source>
</evidence>
<gene>
    <name evidence="9" type="ordered locus">Marky_1086</name>
</gene>
<keyword evidence="1" id="KW-0813">Transport</keyword>
<dbReference type="Gene3D" id="3.40.50.300">
    <property type="entry name" value="P-loop containing nucleotide triphosphate hydrolases"/>
    <property type="match status" value="1"/>
</dbReference>
<keyword evidence="6" id="KW-1278">Translocase</keyword>
<accession>F2NME0</accession>
<dbReference type="InterPro" id="IPR013611">
    <property type="entry name" value="Transp-assoc_OB_typ2"/>
</dbReference>
<evidence type="ECO:0000256" key="5">
    <source>
        <dbReference type="ARBA" id="ARBA00022840"/>
    </source>
</evidence>
<keyword evidence="4" id="KW-0547">Nucleotide-binding</keyword>
<dbReference type="SMART" id="SM00382">
    <property type="entry name" value="AAA"/>
    <property type="match status" value="1"/>
</dbReference>
<organism evidence="9 10">
    <name type="scientific">Marinithermus hydrothermalis (strain DSM 14884 / JCM 11576 / T1)</name>
    <dbReference type="NCBI Taxonomy" id="869210"/>
    <lineage>
        <taxon>Bacteria</taxon>
        <taxon>Thermotogati</taxon>
        <taxon>Deinococcota</taxon>
        <taxon>Deinococci</taxon>
        <taxon>Thermales</taxon>
        <taxon>Thermaceae</taxon>
        <taxon>Marinithermus</taxon>
    </lineage>
</organism>
<dbReference type="InterPro" id="IPR003439">
    <property type="entry name" value="ABC_transporter-like_ATP-bd"/>
</dbReference>
<evidence type="ECO:0000256" key="1">
    <source>
        <dbReference type="ARBA" id="ARBA00022448"/>
    </source>
</evidence>
<dbReference type="PROSITE" id="PS50893">
    <property type="entry name" value="ABC_TRANSPORTER_2"/>
    <property type="match status" value="1"/>
</dbReference>
<keyword evidence="5" id="KW-0067">ATP-binding</keyword>
<dbReference type="SUPFAM" id="SSF50331">
    <property type="entry name" value="MOP-like"/>
    <property type="match status" value="1"/>
</dbReference>
<dbReference type="OrthoDB" id="25822at2"/>
<dbReference type="InterPro" id="IPR008995">
    <property type="entry name" value="Mo/tungstate-bd_C_term_dom"/>
</dbReference>
<evidence type="ECO:0000313" key="10">
    <source>
        <dbReference type="Proteomes" id="UP000007030"/>
    </source>
</evidence>
<evidence type="ECO:0000256" key="3">
    <source>
        <dbReference type="ARBA" id="ARBA00022519"/>
    </source>
</evidence>
<sequence>MEIAYTLERPTRINARLTVRGLTVLLGPSGSGKTTLLKAIAGLLPARGHPYAGLPPERRPVGYMPQHYALFPHLTALENVAFPLAHLPKSQRQARALERLEQVGLAALAERYPHELSGGQQQRVALARALAREPELLLLDEPTSALDLPTREEVLTHLLQVVHTTGIPALVATHDPFLAQASHHLAVLVQGRIVQEGPAEEVYARPATLTVARLVGMTNLFPARVRSITPPWAWIDTPAGPLQVAALPWLTPGQTVYWGIRPEEVQVAPFASPTPNRLRGRLAHLTRQGLFIKARLDGAVELELLLPRRAADHLHLTPGTELEVTLEPRYIHLLPSDFSSGAPSSS</sequence>
<keyword evidence="9" id="KW-0378">Hydrolase</keyword>
<dbReference type="InterPro" id="IPR017871">
    <property type="entry name" value="ABC_transporter-like_CS"/>
</dbReference>
<keyword evidence="7" id="KW-0472">Membrane</keyword>
<evidence type="ECO:0000256" key="7">
    <source>
        <dbReference type="ARBA" id="ARBA00023136"/>
    </source>
</evidence>
<dbReference type="InterPro" id="IPR003593">
    <property type="entry name" value="AAA+_ATPase"/>
</dbReference>
<dbReference type="eggNOG" id="COG3842">
    <property type="taxonomic scope" value="Bacteria"/>
</dbReference>
<dbReference type="InterPro" id="IPR050093">
    <property type="entry name" value="ABC_SmlMolc_Importer"/>
</dbReference>
<dbReference type="Pfam" id="PF08402">
    <property type="entry name" value="TOBE_2"/>
    <property type="match status" value="1"/>
</dbReference>
<evidence type="ECO:0000256" key="6">
    <source>
        <dbReference type="ARBA" id="ARBA00022967"/>
    </source>
</evidence>
<dbReference type="KEGG" id="mhd:Marky_1086"/>
<dbReference type="GO" id="GO:0043190">
    <property type="term" value="C:ATP-binding cassette (ABC) transporter complex"/>
    <property type="evidence" value="ECO:0007669"/>
    <property type="project" value="InterPro"/>
</dbReference>
<dbReference type="RefSeq" id="WP_013703875.1">
    <property type="nucleotide sequence ID" value="NC_015387.1"/>
</dbReference>
<dbReference type="InterPro" id="IPR027417">
    <property type="entry name" value="P-loop_NTPase"/>
</dbReference>
<dbReference type="Pfam" id="PF00005">
    <property type="entry name" value="ABC_tran"/>
    <property type="match status" value="1"/>
</dbReference>
<dbReference type="GO" id="GO:0005524">
    <property type="term" value="F:ATP binding"/>
    <property type="evidence" value="ECO:0007669"/>
    <property type="project" value="UniProtKB-KW"/>
</dbReference>
<dbReference type="EC" id="3.6.3.31" evidence="9"/>
<reference evidence="9 10" key="1">
    <citation type="journal article" date="2012" name="Stand. Genomic Sci.">
        <title>Complete genome sequence of the aerobic, heterotroph Marinithermus hydrothermalis type strain (T1(T)) from a deep-sea hydrothermal vent chimney.</title>
        <authorList>
            <person name="Copeland A."/>
            <person name="Gu W."/>
            <person name="Yasawong M."/>
            <person name="Lapidus A."/>
            <person name="Lucas S."/>
            <person name="Deshpande S."/>
            <person name="Pagani I."/>
            <person name="Tapia R."/>
            <person name="Cheng J.F."/>
            <person name="Goodwin L.A."/>
            <person name="Pitluck S."/>
            <person name="Liolios K."/>
            <person name="Ivanova N."/>
            <person name="Mavromatis K."/>
            <person name="Mikhailova N."/>
            <person name="Pati A."/>
            <person name="Chen A."/>
            <person name="Palaniappan K."/>
            <person name="Land M."/>
            <person name="Pan C."/>
            <person name="Brambilla E.M."/>
            <person name="Rohde M."/>
            <person name="Tindall B.J."/>
            <person name="Sikorski J."/>
            <person name="Goker M."/>
            <person name="Detter J.C."/>
            <person name="Bristow J."/>
            <person name="Eisen J.A."/>
            <person name="Markowitz V."/>
            <person name="Hugenholtz P."/>
            <person name="Kyrpides N.C."/>
            <person name="Klenk H.P."/>
            <person name="Woyke T."/>
        </authorList>
    </citation>
    <scope>NUCLEOTIDE SEQUENCE [LARGE SCALE GENOMIC DNA]</scope>
    <source>
        <strain evidence="10">DSM 14884 / JCM 11576 / T1</strain>
    </source>
</reference>
<proteinExistence type="predicted"/>
<keyword evidence="3" id="KW-0997">Cell inner membrane</keyword>
<keyword evidence="2" id="KW-1003">Cell membrane</keyword>
<evidence type="ECO:0000256" key="4">
    <source>
        <dbReference type="ARBA" id="ARBA00022741"/>
    </source>
</evidence>
<dbReference type="PANTHER" id="PTHR42781">
    <property type="entry name" value="SPERMIDINE/PUTRESCINE IMPORT ATP-BINDING PROTEIN POTA"/>
    <property type="match status" value="1"/>
</dbReference>
<dbReference type="EMBL" id="CP002630">
    <property type="protein sequence ID" value="AEB11828.1"/>
    <property type="molecule type" value="Genomic_DNA"/>
</dbReference>
<name>F2NME0_MARHT</name>
<keyword evidence="10" id="KW-1185">Reference proteome</keyword>
<evidence type="ECO:0000259" key="8">
    <source>
        <dbReference type="PROSITE" id="PS50893"/>
    </source>
</evidence>
<protein>
    <submittedName>
        <fullName evidence="9">Polyamine-transporting ATPase</fullName>
        <ecNumber evidence="9">3.6.3.31</ecNumber>
    </submittedName>
</protein>
<dbReference type="GO" id="GO:0022857">
    <property type="term" value="F:transmembrane transporter activity"/>
    <property type="evidence" value="ECO:0007669"/>
    <property type="project" value="InterPro"/>
</dbReference>
<dbReference type="Gene3D" id="2.40.50.100">
    <property type="match status" value="1"/>
</dbReference>